<feature type="transmembrane region" description="Helical" evidence="1">
    <location>
        <begin position="99"/>
        <end position="117"/>
    </location>
</feature>
<dbReference type="InterPro" id="IPR027417">
    <property type="entry name" value="P-loop_NTPase"/>
</dbReference>
<comment type="caution">
    <text evidence="3">The sequence shown here is derived from an EMBL/GenBank/DDBJ whole genome shotgun (WGS) entry which is preliminary data.</text>
</comment>
<dbReference type="InterPro" id="IPR050764">
    <property type="entry name" value="CbbQ/NirQ/NorQ/GpvN"/>
</dbReference>
<reference evidence="3" key="1">
    <citation type="submission" date="2019-03" db="EMBL/GenBank/DDBJ databases">
        <title>Lake Tanganyika Metagenome-Assembled Genomes (MAGs).</title>
        <authorList>
            <person name="Tran P."/>
        </authorList>
    </citation>
    <scope>NUCLEOTIDE SEQUENCE</scope>
    <source>
        <strain evidence="3">K_DeepCast_65m_m2_066</strain>
    </source>
</reference>
<dbReference type="GO" id="GO:0006508">
    <property type="term" value="P:proteolysis"/>
    <property type="evidence" value="ECO:0007669"/>
    <property type="project" value="UniProtKB-KW"/>
</dbReference>
<dbReference type="PANTHER" id="PTHR42759:SF1">
    <property type="entry name" value="MAGNESIUM-CHELATASE SUBUNIT CHLD"/>
    <property type="match status" value="1"/>
</dbReference>
<feature type="domain" description="AAA+ ATPase" evidence="2">
    <location>
        <begin position="26"/>
        <end position="266"/>
    </location>
</feature>
<dbReference type="Gene3D" id="3.40.50.300">
    <property type="entry name" value="P-loop containing nucleotide triphosphate hydrolases"/>
    <property type="match status" value="1"/>
</dbReference>
<dbReference type="GO" id="GO:0005524">
    <property type="term" value="F:ATP binding"/>
    <property type="evidence" value="ECO:0007669"/>
    <property type="project" value="InterPro"/>
</dbReference>
<dbReference type="InterPro" id="IPR041699">
    <property type="entry name" value="AAA_32"/>
</dbReference>
<evidence type="ECO:0000313" key="4">
    <source>
        <dbReference type="Proteomes" id="UP000712673"/>
    </source>
</evidence>
<dbReference type="Gene3D" id="1.10.8.60">
    <property type="match status" value="1"/>
</dbReference>
<name>A0A938B5E4_UNCTE</name>
<protein>
    <submittedName>
        <fullName evidence="3">ATP-dependent protease LonB</fullName>
    </submittedName>
</protein>
<evidence type="ECO:0000313" key="3">
    <source>
        <dbReference type="EMBL" id="MBM3225510.1"/>
    </source>
</evidence>
<dbReference type="PANTHER" id="PTHR42759">
    <property type="entry name" value="MOXR FAMILY PROTEIN"/>
    <property type="match status" value="1"/>
</dbReference>
<gene>
    <name evidence="3" type="ORF">FJZ47_17155</name>
</gene>
<evidence type="ECO:0000259" key="2">
    <source>
        <dbReference type="SMART" id="SM00382"/>
    </source>
</evidence>
<evidence type="ECO:0000256" key="1">
    <source>
        <dbReference type="SAM" id="Phobius"/>
    </source>
</evidence>
<dbReference type="Pfam" id="PF13654">
    <property type="entry name" value="AAA_32"/>
    <property type="match status" value="1"/>
</dbReference>
<dbReference type="GO" id="GO:0008233">
    <property type="term" value="F:peptidase activity"/>
    <property type="evidence" value="ECO:0007669"/>
    <property type="project" value="UniProtKB-KW"/>
</dbReference>
<sequence>TVPEALIEQVLGQEDACAIIRQAAKQRRHVLLVGEPGTGKSMLGQAMAELIAITHPEDIVVCPHPLDPTLPQIRCVPAGQGVRVVDASRTRAYRATQSLRFMVGTSLAALMIISLYFTVREASLNYLIGGGFLIGMLLWLRQHYLKTPAAMIPKLLVQHPGQHAPFVDATGLHAGALLGDVRHDPYQSGGVETAPHHLVEAGAIHRAHSGVLYIDEVSLLGIEAQNHLLTAMQERSFAITGRSLGSSGTMVRTDPVPCDFVLVLAGNVTDLDKIHPALRSRIRGYGYEIYTHAVMADTPTHRWLLTRLVAQEVRRDGKIPHFSAAGVQAILAAARQRAGQPGKLSCRFRELGGLIRIAGDVAVHAGAPLVQACHVHTALRWSLPIEEQMTITKEQGHG</sequence>
<dbReference type="EMBL" id="VGLS01000599">
    <property type="protein sequence ID" value="MBM3225510.1"/>
    <property type="molecule type" value="Genomic_DNA"/>
</dbReference>
<dbReference type="AlphaFoldDB" id="A0A938B5E4"/>
<keyword evidence="3" id="KW-0378">Hydrolase</keyword>
<keyword evidence="1" id="KW-0472">Membrane</keyword>
<dbReference type="Proteomes" id="UP000712673">
    <property type="component" value="Unassembled WGS sequence"/>
</dbReference>
<dbReference type="InterPro" id="IPR003593">
    <property type="entry name" value="AAA+_ATPase"/>
</dbReference>
<dbReference type="InterPro" id="IPR046843">
    <property type="entry name" value="LonB_AAA-LID"/>
</dbReference>
<keyword evidence="1" id="KW-1133">Transmembrane helix</keyword>
<keyword evidence="1" id="KW-0812">Transmembrane</keyword>
<organism evidence="3 4">
    <name type="scientific">Tectimicrobiota bacterium</name>
    <dbReference type="NCBI Taxonomy" id="2528274"/>
    <lineage>
        <taxon>Bacteria</taxon>
        <taxon>Pseudomonadati</taxon>
        <taxon>Nitrospinota/Tectimicrobiota group</taxon>
        <taxon>Candidatus Tectimicrobiota</taxon>
    </lineage>
</organism>
<keyword evidence="3" id="KW-0645">Protease</keyword>
<accession>A0A938B5E4</accession>
<dbReference type="SMART" id="SM00382">
    <property type="entry name" value="AAA"/>
    <property type="match status" value="1"/>
</dbReference>
<proteinExistence type="predicted"/>
<dbReference type="Pfam" id="PF01078">
    <property type="entry name" value="Mg_chelatase"/>
    <property type="match status" value="1"/>
</dbReference>
<dbReference type="InterPro" id="IPR000523">
    <property type="entry name" value="Mg_chelatse_chII-like_cat_dom"/>
</dbReference>
<feature type="non-terminal residue" evidence="3">
    <location>
        <position position="1"/>
    </location>
</feature>
<dbReference type="SUPFAM" id="SSF52540">
    <property type="entry name" value="P-loop containing nucleoside triphosphate hydrolases"/>
    <property type="match status" value="1"/>
</dbReference>
<feature type="transmembrane region" description="Helical" evidence="1">
    <location>
        <begin position="123"/>
        <end position="140"/>
    </location>
</feature>
<dbReference type="Pfam" id="PF20436">
    <property type="entry name" value="LonB_AAA-LID"/>
    <property type="match status" value="1"/>
</dbReference>